<dbReference type="OrthoDB" id="9803416at2"/>
<gene>
    <name evidence="8" type="primary">corA</name>
    <name evidence="9" type="ORF">DGI_0032</name>
</gene>
<organism evidence="9 10">
    <name type="scientific">Megalodesulfovibrio gigas (strain ATCC 19364 / DSM 1382 / NCIMB 9332 / VKM B-1759)</name>
    <name type="common">Desulfovibrio gigas</name>
    <dbReference type="NCBI Taxonomy" id="1121448"/>
    <lineage>
        <taxon>Bacteria</taxon>
        <taxon>Pseudomonadati</taxon>
        <taxon>Thermodesulfobacteriota</taxon>
        <taxon>Desulfovibrionia</taxon>
        <taxon>Desulfovibrionales</taxon>
        <taxon>Desulfovibrionaceae</taxon>
        <taxon>Megalodesulfovibrio</taxon>
    </lineage>
</organism>
<dbReference type="EMBL" id="CP006585">
    <property type="protein sequence ID" value="AGW11973.1"/>
    <property type="molecule type" value="Genomic_DNA"/>
</dbReference>
<dbReference type="GO" id="GO:0000287">
    <property type="term" value="F:magnesium ion binding"/>
    <property type="evidence" value="ECO:0007669"/>
    <property type="project" value="TreeGrafter"/>
</dbReference>
<dbReference type="CDD" id="cd12828">
    <property type="entry name" value="TmCorA-like_1"/>
    <property type="match status" value="1"/>
</dbReference>
<dbReference type="NCBIfam" id="TIGR00383">
    <property type="entry name" value="corA"/>
    <property type="match status" value="1"/>
</dbReference>
<keyword evidence="4 8" id="KW-1003">Cell membrane</keyword>
<dbReference type="Pfam" id="PF01544">
    <property type="entry name" value="CorA"/>
    <property type="match status" value="1"/>
</dbReference>
<comment type="subcellular location">
    <subcellularLocation>
        <location evidence="1">Cell membrane</location>
        <topology evidence="1">Multi-pass membrane protein</topology>
    </subcellularLocation>
    <subcellularLocation>
        <location evidence="8">Membrane</location>
        <topology evidence="8">Multi-pass membrane protein</topology>
    </subcellularLocation>
</comment>
<evidence type="ECO:0000256" key="6">
    <source>
        <dbReference type="ARBA" id="ARBA00022989"/>
    </source>
</evidence>
<dbReference type="HOGENOM" id="CLU_007127_0_0_7"/>
<dbReference type="PANTHER" id="PTHR46494">
    <property type="entry name" value="CORA FAMILY METAL ION TRANSPORTER (EUROFUNG)"/>
    <property type="match status" value="1"/>
</dbReference>
<feature type="transmembrane region" description="Helical" evidence="8">
    <location>
        <begin position="297"/>
        <end position="317"/>
    </location>
</feature>
<evidence type="ECO:0000256" key="3">
    <source>
        <dbReference type="ARBA" id="ARBA00022448"/>
    </source>
</evidence>
<comment type="function">
    <text evidence="8">Mediates influx of magnesium ions.</text>
</comment>
<evidence type="ECO:0000256" key="2">
    <source>
        <dbReference type="ARBA" id="ARBA00009765"/>
    </source>
</evidence>
<dbReference type="PATRIC" id="fig|1121448.10.peg.33"/>
<evidence type="ECO:0000313" key="10">
    <source>
        <dbReference type="Proteomes" id="UP000016587"/>
    </source>
</evidence>
<accession>T2G6R1</accession>
<dbReference type="GO" id="GO:0015095">
    <property type="term" value="F:magnesium ion transmembrane transporter activity"/>
    <property type="evidence" value="ECO:0007669"/>
    <property type="project" value="UniProtKB-UniRule"/>
</dbReference>
<sequence length="355" mass="40819">MFEYLKRHSSKAGKPPGTVEYVGEKAEEQVKITVFAYSEHDVTVTTPARLEDCGRLRAPGTVFWVNLDGVHRTGFVEDAGRVFGLHPLVLEDIVHTEQRPKMEDQGEYLFLVVKMLRWDEAEGRVVDEQVSLVLGDGFVLSFQEEEHGDVFEDIRARIRAGKGRIRKCGPDYLLYSLLDAVVDNYFVVLEKVGDAIEDMEEALLESAGNTQLEELHVLRREALFLRKYVWPLREIVARLERQESELIRDGAKIYLRDLYDHVIQVMDTIETFREVLSGMADLHLSKISLKLNEIMKVLTVISTFFIPLTFIAGVYGMNFRYMPELEWRWGYFAVLGTMGIVAAGMWAFFKKRNLL</sequence>
<dbReference type="FunFam" id="1.20.58.340:FF:000012">
    <property type="entry name" value="Magnesium transport protein CorA"/>
    <property type="match status" value="1"/>
</dbReference>
<dbReference type="Gene3D" id="3.30.460.20">
    <property type="entry name" value="CorA soluble domain-like"/>
    <property type="match status" value="1"/>
</dbReference>
<dbReference type="Proteomes" id="UP000016587">
    <property type="component" value="Chromosome"/>
</dbReference>
<dbReference type="eggNOG" id="COG0598">
    <property type="taxonomic scope" value="Bacteria"/>
</dbReference>
<dbReference type="STRING" id="1121448.DGI_0032"/>
<dbReference type="SUPFAM" id="SSF143865">
    <property type="entry name" value="CorA soluble domain-like"/>
    <property type="match status" value="1"/>
</dbReference>
<evidence type="ECO:0000256" key="7">
    <source>
        <dbReference type="ARBA" id="ARBA00023136"/>
    </source>
</evidence>
<proteinExistence type="inferred from homology"/>
<reference evidence="9 10" key="1">
    <citation type="journal article" date="2013" name="J. Bacteriol.">
        <title>Roles of HynAB and Ech, the only two hydrogenases found in the model sulfate reducer Desulfovibrio gigas.</title>
        <authorList>
            <person name="Morais-Silva F.O."/>
            <person name="Santos C.I."/>
            <person name="Rodrigues R."/>
            <person name="Pereira I.A."/>
            <person name="Rodrigues-Pousada C."/>
        </authorList>
    </citation>
    <scope>NUCLEOTIDE SEQUENCE [LARGE SCALE GENOMIC DNA]</scope>
    <source>
        <strain evidence="10">ATCC 19364 / DSM 1382 / NCIMB 9332 / VKM B-1759</strain>
    </source>
</reference>
<keyword evidence="8" id="KW-0406">Ion transport</keyword>
<keyword evidence="6 8" id="KW-1133">Transmembrane helix</keyword>
<dbReference type="SUPFAM" id="SSF144083">
    <property type="entry name" value="Magnesium transport protein CorA, transmembrane region"/>
    <property type="match status" value="1"/>
</dbReference>
<feature type="transmembrane region" description="Helical" evidence="8">
    <location>
        <begin position="329"/>
        <end position="349"/>
    </location>
</feature>
<keyword evidence="3 8" id="KW-0813">Transport</keyword>
<dbReference type="InterPro" id="IPR045861">
    <property type="entry name" value="CorA_cytoplasmic_dom"/>
</dbReference>
<evidence type="ECO:0000313" key="9">
    <source>
        <dbReference type="EMBL" id="AGW11973.1"/>
    </source>
</evidence>
<evidence type="ECO:0000256" key="1">
    <source>
        <dbReference type="ARBA" id="ARBA00004651"/>
    </source>
</evidence>
<keyword evidence="8" id="KW-0460">Magnesium</keyword>
<keyword evidence="5 8" id="KW-0812">Transmembrane</keyword>
<evidence type="ECO:0000256" key="4">
    <source>
        <dbReference type="ARBA" id="ARBA00022475"/>
    </source>
</evidence>
<dbReference type="AlphaFoldDB" id="T2G6R1"/>
<dbReference type="InterPro" id="IPR045863">
    <property type="entry name" value="CorA_TM1_TM2"/>
</dbReference>
<reference evidence="10" key="2">
    <citation type="submission" date="2013-07" db="EMBL/GenBank/DDBJ databases">
        <authorList>
            <person name="Morais-Silva F.O."/>
            <person name="Rezende A.M."/>
            <person name="Pimentel C."/>
            <person name="Resende D.M."/>
            <person name="Santos C.I."/>
            <person name="Clemente C."/>
            <person name="de Oliveira L.M."/>
            <person name="da Silva S.M."/>
            <person name="Costa D.A."/>
            <person name="Varela-Raposo A."/>
            <person name="Horacio E.C.A."/>
            <person name="Matos M."/>
            <person name="Flores O."/>
            <person name="Ruiz J.C."/>
            <person name="Rodrigues-Pousada C."/>
        </authorList>
    </citation>
    <scope>NUCLEOTIDE SEQUENCE [LARGE SCALE GENOMIC DNA]</scope>
    <source>
        <strain evidence="10">ATCC 19364 / DSM 1382 / NCIMB 9332 / VKM B-1759</strain>
    </source>
</reference>
<dbReference type="GO" id="GO:0005886">
    <property type="term" value="C:plasma membrane"/>
    <property type="evidence" value="ECO:0007669"/>
    <property type="project" value="UniProtKB-SubCell"/>
</dbReference>
<dbReference type="InterPro" id="IPR002523">
    <property type="entry name" value="MgTranspt_CorA/ZnTranspt_ZntB"/>
</dbReference>
<dbReference type="GO" id="GO:0050897">
    <property type="term" value="F:cobalt ion binding"/>
    <property type="evidence" value="ECO:0007669"/>
    <property type="project" value="TreeGrafter"/>
</dbReference>
<name>T2G6R1_MEGG1</name>
<dbReference type="KEGG" id="dgg:DGI_0032"/>
<dbReference type="PANTHER" id="PTHR46494:SF1">
    <property type="entry name" value="CORA FAMILY METAL ION TRANSPORTER (EUROFUNG)"/>
    <property type="match status" value="1"/>
</dbReference>
<comment type="similarity">
    <text evidence="2 8">Belongs to the CorA metal ion transporter (MIT) (TC 1.A.35) family.</text>
</comment>
<dbReference type="RefSeq" id="WP_021758526.1">
    <property type="nucleotide sequence ID" value="NC_022444.1"/>
</dbReference>
<dbReference type="GO" id="GO:0015087">
    <property type="term" value="F:cobalt ion transmembrane transporter activity"/>
    <property type="evidence" value="ECO:0007669"/>
    <property type="project" value="UniProtKB-UniRule"/>
</dbReference>
<evidence type="ECO:0000256" key="5">
    <source>
        <dbReference type="ARBA" id="ARBA00022692"/>
    </source>
</evidence>
<keyword evidence="7 8" id="KW-0472">Membrane</keyword>
<dbReference type="InterPro" id="IPR004488">
    <property type="entry name" value="Mg/Co-transport_prot_CorA"/>
</dbReference>
<dbReference type="Gene3D" id="1.20.58.340">
    <property type="entry name" value="Magnesium transport protein CorA, transmembrane region"/>
    <property type="match status" value="2"/>
</dbReference>
<evidence type="ECO:0000256" key="8">
    <source>
        <dbReference type="RuleBase" id="RU362010"/>
    </source>
</evidence>
<protein>
    <recommendedName>
        <fullName evidence="8">Magnesium transport protein CorA</fullName>
    </recommendedName>
</protein>
<keyword evidence="10" id="KW-1185">Reference proteome</keyword>